<dbReference type="HOGENOM" id="CLU_1849940_0_0_1"/>
<dbReference type="OrthoDB" id="2688210at2759"/>
<name>A0A0C3PR33_PISTI</name>
<gene>
    <name evidence="1" type="ORF">M404DRAFT_126686</name>
</gene>
<dbReference type="EMBL" id="KN831949">
    <property type="protein sequence ID" value="KIO11486.1"/>
    <property type="molecule type" value="Genomic_DNA"/>
</dbReference>
<evidence type="ECO:0000313" key="1">
    <source>
        <dbReference type="EMBL" id="KIO11486.1"/>
    </source>
</evidence>
<protein>
    <submittedName>
        <fullName evidence="1">Uncharacterized protein</fullName>
    </submittedName>
</protein>
<reference evidence="2" key="2">
    <citation type="submission" date="2015-01" db="EMBL/GenBank/DDBJ databases">
        <title>Evolutionary Origins and Diversification of the Mycorrhizal Mutualists.</title>
        <authorList>
            <consortium name="DOE Joint Genome Institute"/>
            <consortium name="Mycorrhizal Genomics Consortium"/>
            <person name="Kohler A."/>
            <person name="Kuo A."/>
            <person name="Nagy L.G."/>
            <person name="Floudas D."/>
            <person name="Copeland A."/>
            <person name="Barry K.W."/>
            <person name="Cichocki N."/>
            <person name="Veneault-Fourrey C."/>
            <person name="LaButti K."/>
            <person name="Lindquist E.A."/>
            <person name="Lipzen A."/>
            <person name="Lundell T."/>
            <person name="Morin E."/>
            <person name="Murat C."/>
            <person name="Riley R."/>
            <person name="Ohm R."/>
            <person name="Sun H."/>
            <person name="Tunlid A."/>
            <person name="Henrissat B."/>
            <person name="Grigoriev I.V."/>
            <person name="Hibbett D.S."/>
            <person name="Martin F."/>
        </authorList>
    </citation>
    <scope>NUCLEOTIDE SEQUENCE [LARGE SCALE GENOMIC DNA]</scope>
    <source>
        <strain evidence="2">Marx 270</strain>
    </source>
</reference>
<reference evidence="1 2" key="1">
    <citation type="submission" date="2014-04" db="EMBL/GenBank/DDBJ databases">
        <authorList>
            <consortium name="DOE Joint Genome Institute"/>
            <person name="Kuo A."/>
            <person name="Kohler A."/>
            <person name="Costa M.D."/>
            <person name="Nagy L.G."/>
            <person name="Floudas D."/>
            <person name="Copeland A."/>
            <person name="Barry K.W."/>
            <person name="Cichocki N."/>
            <person name="Veneault-Fourrey C."/>
            <person name="LaButti K."/>
            <person name="Lindquist E.A."/>
            <person name="Lipzen A."/>
            <person name="Lundell T."/>
            <person name="Morin E."/>
            <person name="Murat C."/>
            <person name="Sun H."/>
            <person name="Tunlid A."/>
            <person name="Henrissat B."/>
            <person name="Grigoriev I.V."/>
            <person name="Hibbett D.S."/>
            <person name="Martin F."/>
            <person name="Nordberg H.P."/>
            <person name="Cantor M.N."/>
            <person name="Hua S.X."/>
        </authorList>
    </citation>
    <scope>NUCLEOTIDE SEQUENCE [LARGE SCALE GENOMIC DNA]</scope>
    <source>
        <strain evidence="1 2">Marx 270</strain>
    </source>
</reference>
<sequence length="139" mass="15608">EEEEALRLKEHKKYKAKFMPIHNIKAPTGPVNIPAPYAFHKLLKGEYCELYFFTNAGLAEAESFNPSVDNEALTLLKTDNGQHLWVPASASRDKASVIKDEDLTVMPTTRIVPRIKCDEAQARDCTRVARNLTSLAAEH</sequence>
<keyword evidence="2" id="KW-1185">Reference proteome</keyword>
<evidence type="ECO:0000313" key="2">
    <source>
        <dbReference type="Proteomes" id="UP000054217"/>
    </source>
</evidence>
<proteinExistence type="predicted"/>
<dbReference type="InParanoid" id="A0A0C3PR33"/>
<accession>A0A0C3PR33</accession>
<feature type="non-terminal residue" evidence="1">
    <location>
        <position position="1"/>
    </location>
</feature>
<dbReference type="STRING" id="870435.A0A0C3PR33"/>
<organism evidence="1 2">
    <name type="scientific">Pisolithus tinctorius Marx 270</name>
    <dbReference type="NCBI Taxonomy" id="870435"/>
    <lineage>
        <taxon>Eukaryota</taxon>
        <taxon>Fungi</taxon>
        <taxon>Dikarya</taxon>
        <taxon>Basidiomycota</taxon>
        <taxon>Agaricomycotina</taxon>
        <taxon>Agaricomycetes</taxon>
        <taxon>Agaricomycetidae</taxon>
        <taxon>Boletales</taxon>
        <taxon>Sclerodermatineae</taxon>
        <taxon>Pisolithaceae</taxon>
        <taxon>Pisolithus</taxon>
    </lineage>
</organism>
<dbReference type="AlphaFoldDB" id="A0A0C3PR33"/>
<dbReference type="Proteomes" id="UP000054217">
    <property type="component" value="Unassembled WGS sequence"/>
</dbReference>